<gene>
    <name evidence="1" type="ORF">M595_5240</name>
</gene>
<dbReference type="Gene3D" id="3.20.20.140">
    <property type="entry name" value="Metal-dependent hydrolases"/>
    <property type="match status" value="1"/>
</dbReference>
<name>U7QDJ1_9CYAN</name>
<reference evidence="1 2" key="1">
    <citation type="journal article" date="2013" name="Front. Microbiol.">
        <title>Comparative genomic analyses of the cyanobacterium, Lyngbya aestuarii BL J, a powerful hydrogen producer.</title>
        <authorList>
            <person name="Kothari A."/>
            <person name="Vaughn M."/>
            <person name="Garcia-Pichel F."/>
        </authorList>
    </citation>
    <scope>NUCLEOTIDE SEQUENCE [LARGE SCALE GENOMIC DNA]</scope>
    <source>
        <strain evidence="1 2">BL J</strain>
    </source>
</reference>
<evidence type="ECO:0000313" key="1">
    <source>
        <dbReference type="EMBL" id="ERT04806.1"/>
    </source>
</evidence>
<organism evidence="1 2">
    <name type="scientific">Lyngbya aestuarii BL J</name>
    <dbReference type="NCBI Taxonomy" id="1348334"/>
    <lineage>
        <taxon>Bacteria</taxon>
        <taxon>Bacillati</taxon>
        <taxon>Cyanobacteriota</taxon>
        <taxon>Cyanophyceae</taxon>
        <taxon>Oscillatoriophycideae</taxon>
        <taxon>Oscillatoriales</taxon>
        <taxon>Microcoleaceae</taxon>
        <taxon>Lyngbya</taxon>
    </lineage>
</organism>
<sequence length="280" mass="31723">MTSLLAKSIDSAHPLILADAHVHIYNCFSLEQFLNSAFNNFQKTVAKLPHQIPSYSLLFLTETSENNWFKTLVEYAEKQQKVEDWNFYKTSETESIYAENSQSQGMYLIAGRQIITSENLEVLALITEQTFSDGSPLQDTIQTVRDAGGLPILPWGFGKWLGRRGKVLNNLLNSDDSSPLFLGDNGGRPIFWRRPSYFQLAEDKGLRVLPGSDPLPIASESTRPGSFGFQVRGSFNKQEPGKSMKEVLLRPETVLHPYGSLQTPWNFIRNQVTLRYQNQE</sequence>
<comment type="caution">
    <text evidence="1">The sequence shown here is derived from an EMBL/GenBank/DDBJ whole genome shotgun (WGS) entry which is preliminary data.</text>
</comment>
<protein>
    <submittedName>
        <fullName evidence="1">Uncharacterized protein</fullName>
    </submittedName>
</protein>
<dbReference type="Proteomes" id="UP000017127">
    <property type="component" value="Unassembled WGS sequence"/>
</dbReference>
<proteinExistence type="predicted"/>
<evidence type="ECO:0000313" key="2">
    <source>
        <dbReference type="Proteomes" id="UP000017127"/>
    </source>
</evidence>
<dbReference type="AlphaFoldDB" id="U7QDJ1"/>
<keyword evidence="2" id="KW-1185">Reference proteome</keyword>
<dbReference type="EMBL" id="AUZM01000079">
    <property type="protein sequence ID" value="ERT04806.1"/>
    <property type="molecule type" value="Genomic_DNA"/>
</dbReference>
<accession>U7QDJ1</accession>